<dbReference type="SUPFAM" id="SSF54909">
    <property type="entry name" value="Dimeric alpha+beta barrel"/>
    <property type="match status" value="1"/>
</dbReference>
<dbReference type="RefSeq" id="WP_132705342.1">
    <property type="nucleotide sequence ID" value="NZ_SMGI01000003.1"/>
</dbReference>
<dbReference type="Proteomes" id="UP000295714">
    <property type="component" value="Unassembled WGS sequence"/>
</dbReference>
<comment type="caution">
    <text evidence="4">The sequence shown here is derived from an EMBL/GenBank/DDBJ whole genome shotgun (WGS) entry which is preliminary data.</text>
</comment>
<name>A0A4R1KPA9_9FLAO</name>
<dbReference type="InterPro" id="IPR005545">
    <property type="entry name" value="YCII"/>
</dbReference>
<dbReference type="Gene3D" id="3.30.70.1060">
    <property type="entry name" value="Dimeric alpha+beta barrel"/>
    <property type="match status" value="1"/>
</dbReference>
<reference evidence="4 5" key="1">
    <citation type="journal article" date="2015" name="Stand. Genomic Sci.">
        <title>Genomic Encyclopedia of Bacterial and Archaeal Type Strains, Phase III: the genomes of soil and plant-associated and newly described type strains.</title>
        <authorList>
            <person name="Whitman W.B."/>
            <person name="Woyke T."/>
            <person name="Klenk H.P."/>
            <person name="Zhou Y."/>
            <person name="Lilburn T.G."/>
            <person name="Beck B.J."/>
            <person name="De Vos P."/>
            <person name="Vandamme P."/>
            <person name="Eisen J.A."/>
            <person name="Garrity G."/>
            <person name="Hugenholtz P."/>
            <person name="Kyrpides N.C."/>
        </authorList>
    </citation>
    <scope>NUCLEOTIDE SEQUENCE [LARGE SCALE GENOMIC DNA]</scope>
    <source>
        <strain evidence="4 5">CECT 8445</strain>
    </source>
</reference>
<gene>
    <name evidence="4" type="ORF">DFQ05_2116</name>
</gene>
<feature type="signal peptide" evidence="2">
    <location>
        <begin position="1"/>
        <end position="19"/>
    </location>
</feature>
<keyword evidence="2" id="KW-0732">Signal</keyword>
<proteinExistence type="inferred from homology"/>
<dbReference type="InterPro" id="IPR011008">
    <property type="entry name" value="Dimeric_a/b-barrel"/>
</dbReference>
<evidence type="ECO:0000256" key="2">
    <source>
        <dbReference type="SAM" id="SignalP"/>
    </source>
</evidence>
<feature type="domain" description="YCII-related" evidence="3">
    <location>
        <begin position="46"/>
        <end position="131"/>
    </location>
</feature>
<evidence type="ECO:0000256" key="1">
    <source>
        <dbReference type="ARBA" id="ARBA00007689"/>
    </source>
</evidence>
<comment type="similarity">
    <text evidence="1">Belongs to the YciI family.</text>
</comment>
<evidence type="ECO:0000259" key="3">
    <source>
        <dbReference type="Pfam" id="PF03795"/>
    </source>
</evidence>
<accession>A0A4R1KPA9</accession>
<keyword evidence="5" id="KW-1185">Reference proteome</keyword>
<dbReference type="Pfam" id="PF03795">
    <property type="entry name" value="YCII"/>
    <property type="match status" value="1"/>
</dbReference>
<dbReference type="EMBL" id="SMGI01000003">
    <property type="protein sequence ID" value="TCK66832.1"/>
    <property type="molecule type" value="Genomic_DNA"/>
</dbReference>
<evidence type="ECO:0000313" key="5">
    <source>
        <dbReference type="Proteomes" id="UP000295714"/>
    </source>
</evidence>
<sequence length="152" mass="16876">MKNTIFLIAISLFTFHLSAQNTNPKYDAELAKKVGADDYGMKSYIFVILKTGTNTSTDKTEVAKAFNGHMANMDKMVEDGKLIVAGPIGDNDKNYRGIFILNETDMEKAKALLATDPAIKAKFLDYDLFPWYGSAALSEYLKASDKVWKVGM</sequence>
<protein>
    <submittedName>
        <fullName evidence="4">Uncharacterized protein YciI</fullName>
    </submittedName>
</protein>
<evidence type="ECO:0000313" key="4">
    <source>
        <dbReference type="EMBL" id="TCK66832.1"/>
    </source>
</evidence>
<dbReference type="AlphaFoldDB" id="A0A4R1KPA9"/>
<dbReference type="OrthoDB" id="8481699at2"/>
<feature type="chain" id="PRO_5020436128" evidence="2">
    <location>
        <begin position="20"/>
        <end position="152"/>
    </location>
</feature>
<organism evidence="4 5">
    <name type="scientific">Winogradskyella wandonensis</name>
    <dbReference type="NCBI Taxonomy" id="1442586"/>
    <lineage>
        <taxon>Bacteria</taxon>
        <taxon>Pseudomonadati</taxon>
        <taxon>Bacteroidota</taxon>
        <taxon>Flavobacteriia</taxon>
        <taxon>Flavobacteriales</taxon>
        <taxon>Flavobacteriaceae</taxon>
        <taxon>Winogradskyella</taxon>
    </lineage>
</organism>